<dbReference type="CDD" id="cd02440">
    <property type="entry name" value="AdoMet_MTases"/>
    <property type="match status" value="1"/>
</dbReference>
<sequence length="380" mass="41414">MTGIEGKGEASRWRSPLTGRVLVHDTPHSLACLGERWPVVDGIPYLRIESEGLVAVALDHLDAGCPDDALVALLTDQDAWWTGPATDLAELKRLVRERDTLSLREAMALLRLGPVADYFAYRWSDPTYLAGLALLEAHWTQPATAFELACGIGHYLRDLTRAGVACLGADVVFAKCWLAKNWVAPDADYVVFDAAGEWPVADQQFDLVMCHDAFYFLPDQPRVAERLRTVTAGGGVLAVSHVHNAGVNGGAKGPARSGAEWRALFPTAQVHDERALLCALMKQSVPPTTDWRDDPVIEAWSLVEGAGDARAVTGGVAVPAGGATLRRNPLIGDDGEVDWPSPRYRDEYAAGCFWALPDEALPFDADDARLRRTVDLPERW</sequence>
<protein>
    <submittedName>
        <fullName evidence="2">Methyltransferase domain-containing protein</fullName>
    </submittedName>
</protein>
<dbReference type="InterPro" id="IPR013216">
    <property type="entry name" value="Methyltransf_11"/>
</dbReference>
<keyword evidence="2" id="KW-0808">Transferase</keyword>
<dbReference type="InterPro" id="IPR029063">
    <property type="entry name" value="SAM-dependent_MTases_sf"/>
</dbReference>
<dbReference type="Gene3D" id="3.40.50.150">
    <property type="entry name" value="Vaccinia Virus protein VP39"/>
    <property type="match status" value="1"/>
</dbReference>
<dbReference type="GO" id="GO:0032259">
    <property type="term" value="P:methylation"/>
    <property type="evidence" value="ECO:0007669"/>
    <property type="project" value="UniProtKB-KW"/>
</dbReference>
<dbReference type="OrthoDB" id="9811589at2"/>
<accession>A0A1H7RAA8</accession>
<evidence type="ECO:0000259" key="1">
    <source>
        <dbReference type="Pfam" id="PF08241"/>
    </source>
</evidence>
<organism evidence="2 3">
    <name type="scientific">Sphingomonas palmae</name>
    <dbReference type="NCBI Taxonomy" id="1855283"/>
    <lineage>
        <taxon>Bacteria</taxon>
        <taxon>Pseudomonadati</taxon>
        <taxon>Pseudomonadota</taxon>
        <taxon>Alphaproteobacteria</taxon>
        <taxon>Sphingomonadales</taxon>
        <taxon>Sphingomonadaceae</taxon>
        <taxon>Sphingomonas</taxon>
    </lineage>
</organism>
<keyword evidence="3" id="KW-1185">Reference proteome</keyword>
<gene>
    <name evidence="2" type="ORF">SAMN05216382_2185</name>
</gene>
<dbReference type="EMBL" id="FNZZ01000004">
    <property type="protein sequence ID" value="SEL57196.1"/>
    <property type="molecule type" value="Genomic_DNA"/>
</dbReference>
<reference evidence="3" key="1">
    <citation type="submission" date="2016-10" db="EMBL/GenBank/DDBJ databases">
        <authorList>
            <person name="Varghese N."/>
            <person name="Submissions S."/>
        </authorList>
    </citation>
    <scope>NUCLEOTIDE SEQUENCE [LARGE SCALE GENOMIC DNA]</scope>
    <source>
        <strain evidence="3">JS21-1</strain>
    </source>
</reference>
<feature type="domain" description="Methyltransferase type 11" evidence="1">
    <location>
        <begin position="147"/>
        <end position="238"/>
    </location>
</feature>
<dbReference type="Pfam" id="PF08241">
    <property type="entry name" value="Methyltransf_11"/>
    <property type="match status" value="1"/>
</dbReference>
<evidence type="ECO:0000313" key="3">
    <source>
        <dbReference type="Proteomes" id="UP000199214"/>
    </source>
</evidence>
<dbReference type="STRING" id="1855283.SAMN05216382_2185"/>
<dbReference type="GO" id="GO:0008757">
    <property type="term" value="F:S-adenosylmethionine-dependent methyltransferase activity"/>
    <property type="evidence" value="ECO:0007669"/>
    <property type="project" value="InterPro"/>
</dbReference>
<dbReference type="AlphaFoldDB" id="A0A1H7RAA8"/>
<dbReference type="SUPFAM" id="SSF53335">
    <property type="entry name" value="S-adenosyl-L-methionine-dependent methyltransferases"/>
    <property type="match status" value="1"/>
</dbReference>
<keyword evidence="2" id="KW-0489">Methyltransferase</keyword>
<evidence type="ECO:0000313" key="2">
    <source>
        <dbReference type="EMBL" id="SEL57196.1"/>
    </source>
</evidence>
<dbReference type="RefSeq" id="WP_093006220.1">
    <property type="nucleotide sequence ID" value="NZ_FNZZ01000004.1"/>
</dbReference>
<dbReference type="Proteomes" id="UP000199214">
    <property type="component" value="Unassembled WGS sequence"/>
</dbReference>
<name>A0A1H7RAA8_9SPHN</name>
<proteinExistence type="predicted"/>